<dbReference type="Proteomes" id="UP000214566">
    <property type="component" value="Unassembled WGS sequence"/>
</dbReference>
<evidence type="ECO:0000313" key="1">
    <source>
        <dbReference type="EMBL" id="SBP88933.1"/>
    </source>
</evidence>
<reference evidence="1 2" key="1">
    <citation type="submission" date="2016-06" db="EMBL/GenBank/DDBJ databases">
        <authorList>
            <person name="Kjaerup R.B."/>
            <person name="Dalgaard T.S."/>
            <person name="Juul-Madsen H.R."/>
        </authorList>
    </citation>
    <scope>NUCLEOTIDE SEQUENCE [LARGE SCALE GENOMIC DNA]</scope>
    <source>
        <strain evidence="1 2">DSM 16361</strain>
    </source>
</reference>
<gene>
    <name evidence="1" type="ORF">THIARS_70553</name>
</gene>
<organism evidence="1 2">
    <name type="scientific">Thiomonas delicata</name>
    <name type="common">Thiomonas cuprina</name>
    <dbReference type="NCBI Taxonomy" id="364030"/>
    <lineage>
        <taxon>Bacteria</taxon>
        <taxon>Pseudomonadati</taxon>
        <taxon>Pseudomonadota</taxon>
        <taxon>Betaproteobacteria</taxon>
        <taxon>Burkholderiales</taxon>
        <taxon>Thiomonas</taxon>
    </lineage>
</organism>
<proteinExistence type="predicted"/>
<protein>
    <submittedName>
        <fullName evidence="1">Uncharacterized protein</fullName>
    </submittedName>
</protein>
<dbReference type="AlphaFoldDB" id="A0A238D6K2"/>
<evidence type="ECO:0000313" key="2">
    <source>
        <dbReference type="Proteomes" id="UP000214566"/>
    </source>
</evidence>
<name>A0A238D6K2_THIDL</name>
<accession>A0A238D6K2</accession>
<sequence length="58" mass="6422">MHVLLRARQFTALVSKPLAERKHTLGKVAEWSNAPDSKSGVRFFRTVGSNPTLSAKTQ</sequence>
<dbReference type="EMBL" id="FLMQ01000056">
    <property type="protein sequence ID" value="SBP88933.1"/>
    <property type="molecule type" value="Genomic_DNA"/>
</dbReference>
<keyword evidence="2" id="KW-1185">Reference proteome</keyword>